<dbReference type="AlphaFoldDB" id="A0A2D2LXN2"/>
<protein>
    <submittedName>
        <fullName evidence="1">Uncharacterized protein</fullName>
    </submittedName>
</protein>
<reference evidence="2" key="1">
    <citation type="submission" date="2017-10" db="EMBL/GenBank/DDBJ databases">
        <title>Complete genome sequence of Moraxella osloensis NP7 isolated from human skin.</title>
        <authorList>
            <person name="Lee K."/>
            <person name="Lim J.Y."/>
            <person name="Hwang I."/>
        </authorList>
    </citation>
    <scope>NUCLEOTIDE SEQUENCE [LARGE SCALE GENOMIC DNA]</scope>
    <source>
        <strain evidence="2">NP7</strain>
        <plasmid evidence="2">pnp7-1</plasmid>
    </source>
</reference>
<accession>A0A2D2LXN2</accession>
<evidence type="ECO:0000313" key="2">
    <source>
        <dbReference type="Proteomes" id="UP000229340"/>
    </source>
</evidence>
<gene>
    <name evidence="1" type="ORF">NP7_10495</name>
</gene>
<evidence type="ECO:0000313" key="1">
    <source>
        <dbReference type="EMBL" id="ATR79784.1"/>
    </source>
</evidence>
<dbReference type="Proteomes" id="UP000229340">
    <property type="component" value="Plasmid pNP7-1"/>
</dbReference>
<dbReference type="RefSeq" id="WP_100271127.1">
    <property type="nucleotide sequence ID" value="NZ_CP024444.1"/>
</dbReference>
<keyword evidence="1" id="KW-0614">Plasmid</keyword>
<organism evidence="1 2">
    <name type="scientific">Faucicola osloensis</name>
    <name type="common">Moraxella osloensis</name>
    <dbReference type="NCBI Taxonomy" id="34062"/>
    <lineage>
        <taxon>Bacteria</taxon>
        <taxon>Pseudomonadati</taxon>
        <taxon>Pseudomonadota</taxon>
        <taxon>Gammaproteobacteria</taxon>
        <taxon>Moraxellales</taxon>
        <taxon>Moraxellaceae</taxon>
        <taxon>Faucicola</taxon>
    </lineage>
</organism>
<proteinExistence type="predicted"/>
<geneLocation type="plasmid" evidence="2">
    <name>pnp7-1</name>
</geneLocation>
<dbReference type="EMBL" id="CP024444">
    <property type="protein sequence ID" value="ATR79784.1"/>
    <property type="molecule type" value="Genomic_DNA"/>
</dbReference>
<name>A0A2D2LXN2_FAUOS</name>
<sequence>MYAVNLNLSDTLIQKAQTKGLTLQTYFDDNAVNPRKIEGNLGTLVGGGTVYCDVCYPNDIAVSPDINEAMANFCRYHGLDMSRVVWMPIHFFRRAESSKSLGCLFGYHTKADYLIDDIAYRCIKPQDWRIEDDLFGFIYATYEQVFAEYNVKAMSDGVLAQTYEQLSREIKDFEKWSNGYVYGIQVSDKFGSLESQWGVYDYEMETIATDLVEQCNARKKNPCNA</sequence>